<dbReference type="PANTHER" id="PTHR35333:SF3">
    <property type="entry name" value="BETA-LACTAMASE-TYPE TRANSPEPTIDASE FOLD CONTAINING PROTEIN"/>
    <property type="match status" value="1"/>
</dbReference>
<dbReference type="GO" id="GO:0008800">
    <property type="term" value="F:beta-lactamase activity"/>
    <property type="evidence" value="ECO:0007669"/>
    <property type="project" value="InterPro"/>
</dbReference>
<dbReference type="AlphaFoldDB" id="A0A922TNE5"/>
<dbReference type="GO" id="GO:0046677">
    <property type="term" value="P:response to antibiotic"/>
    <property type="evidence" value="ECO:0007669"/>
    <property type="project" value="InterPro"/>
</dbReference>
<protein>
    <submittedName>
        <fullName evidence="3">Secreted protein</fullName>
    </submittedName>
</protein>
<keyword evidence="1" id="KW-0472">Membrane</keyword>
<dbReference type="GeneID" id="87979362"/>
<feature type="domain" description="Beta-lactamase class A catalytic" evidence="2">
    <location>
        <begin position="90"/>
        <end position="238"/>
    </location>
</feature>
<keyword evidence="1" id="KW-0812">Transmembrane</keyword>
<sequence>MQRAQHPRRRPRLILIIILILVIILGLHHFLSLGSRLKANWNKIVYTSSDNVSIAVYSPKTHRIYTSTNAPHHKFHTASTVKVGILAGLLLKQQAPLSSTQTDLAKKMIEQSDNSATTTLFNELGGQSGLQEVFNKFGMKDSIAHKSWGLTTTTPKDQVKLLNNIFYQSKLLSSQDRTTIRSLMSNVESDQAWGISAVSDNFAIKNGWLSYGSDDWIVNSIGYVKNANGTSYTIAVYTDKNDSMMTGQQTIEQLARTTKSIME</sequence>
<comment type="caution">
    <text evidence="3">The sequence shown here is derived from an EMBL/GenBank/DDBJ whole genome shotgun (WGS) entry which is preliminary data.</text>
</comment>
<dbReference type="SUPFAM" id="SSF56601">
    <property type="entry name" value="beta-lactamase/transpeptidase-like"/>
    <property type="match status" value="1"/>
</dbReference>
<feature type="transmembrane region" description="Helical" evidence="1">
    <location>
        <begin position="12"/>
        <end position="31"/>
    </location>
</feature>
<accession>A0A922TNE5</accession>
<reference evidence="3 4" key="1">
    <citation type="journal article" date="2015" name="Genome Announc.">
        <title>Expanding the biotechnology potential of lactobacilli through comparative genomics of 213 strains and associated genera.</title>
        <authorList>
            <person name="Sun Z."/>
            <person name="Harris H.M."/>
            <person name="McCann A."/>
            <person name="Guo C."/>
            <person name="Argimon S."/>
            <person name="Zhang W."/>
            <person name="Yang X."/>
            <person name="Jeffery I.B."/>
            <person name="Cooney J.C."/>
            <person name="Kagawa T.F."/>
            <person name="Liu W."/>
            <person name="Song Y."/>
            <person name="Salvetti E."/>
            <person name="Wrobel A."/>
            <person name="Rasinkangas P."/>
            <person name="Parkhill J."/>
            <person name="Rea M.C."/>
            <person name="O'Sullivan O."/>
            <person name="Ritari J."/>
            <person name="Douillard F.P."/>
            <person name="Paul Ross R."/>
            <person name="Yang R."/>
            <person name="Briner A.E."/>
            <person name="Felis G.E."/>
            <person name="de Vos W.M."/>
            <person name="Barrangou R."/>
            <person name="Klaenhammer T.R."/>
            <person name="Caufield P.W."/>
            <person name="Cui Y."/>
            <person name="Zhang H."/>
            <person name="O'Toole P.W."/>
        </authorList>
    </citation>
    <scope>NUCLEOTIDE SEQUENCE [LARGE SCALE GENOMIC DNA]</scope>
    <source>
        <strain evidence="3 4">DSM 8475</strain>
    </source>
</reference>
<dbReference type="Proteomes" id="UP000051085">
    <property type="component" value="Unassembled WGS sequence"/>
</dbReference>
<gene>
    <name evidence="3" type="ORF">FD34_GL001064</name>
</gene>
<evidence type="ECO:0000256" key="1">
    <source>
        <dbReference type="SAM" id="Phobius"/>
    </source>
</evidence>
<dbReference type="GO" id="GO:0030655">
    <property type="term" value="P:beta-lactam antibiotic catabolic process"/>
    <property type="evidence" value="ECO:0007669"/>
    <property type="project" value="InterPro"/>
</dbReference>
<organism evidence="3 4">
    <name type="scientific">Limosilactobacillus pontis DSM 8475</name>
    <dbReference type="NCBI Taxonomy" id="1423794"/>
    <lineage>
        <taxon>Bacteria</taxon>
        <taxon>Bacillati</taxon>
        <taxon>Bacillota</taxon>
        <taxon>Bacilli</taxon>
        <taxon>Lactobacillales</taxon>
        <taxon>Lactobacillaceae</taxon>
        <taxon>Limosilactobacillus</taxon>
    </lineage>
</organism>
<keyword evidence="1" id="KW-1133">Transmembrane helix</keyword>
<dbReference type="EMBL" id="AZGO01000002">
    <property type="protein sequence ID" value="KRM38115.1"/>
    <property type="molecule type" value="Genomic_DNA"/>
</dbReference>
<dbReference type="InterPro" id="IPR000871">
    <property type="entry name" value="Beta-lactam_class-A"/>
</dbReference>
<dbReference type="Gene3D" id="3.40.710.10">
    <property type="entry name" value="DD-peptidase/beta-lactamase superfamily"/>
    <property type="match status" value="1"/>
</dbReference>
<evidence type="ECO:0000313" key="3">
    <source>
        <dbReference type="EMBL" id="KRM38115.1"/>
    </source>
</evidence>
<proteinExistence type="predicted"/>
<dbReference type="InterPro" id="IPR045155">
    <property type="entry name" value="Beta-lactam_cat"/>
</dbReference>
<dbReference type="InterPro" id="IPR012338">
    <property type="entry name" value="Beta-lactam/transpept-like"/>
</dbReference>
<dbReference type="Pfam" id="PF13354">
    <property type="entry name" value="Beta-lactamase2"/>
    <property type="match status" value="1"/>
</dbReference>
<dbReference type="PANTHER" id="PTHR35333">
    <property type="entry name" value="BETA-LACTAMASE"/>
    <property type="match status" value="1"/>
</dbReference>
<dbReference type="RefSeq" id="WP_057805551.1">
    <property type="nucleotide sequence ID" value="NZ_AZGO01000002.1"/>
</dbReference>
<evidence type="ECO:0000313" key="4">
    <source>
        <dbReference type="Proteomes" id="UP000051085"/>
    </source>
</evidence>
<evidence type="ECO:0000259" key="2">
    <source>
        <dbReference type="Pfam" id="PF13354"/>
    </source>
</evidence>
<name>A0A922TNE5_9LACO</name>